<dbReference type="InterPro" id="IPR013767">
    <property type="entry name" value="PAS_fold"/>
</dbReference>
<keyword evidence="5" id="KW-0418">Kinase</keyword>
<dbReference type="Proteomes" id="UP000251800">
    <property type="component" value="Unassembled WGS sequence"/>
</dbReference>
<dbReference type="CDD" id="cd00130">
    <property type="entry name" value="PAS"/>
    <property type="match status" value="2"/>
</dbReference>
<dbReference type="CDD" id="cd00082">
    <property type="entry name" value="HisKA"/>
    <property type="match status" value="1"/>
</dbReference>
<proteinExistence type="predicted"/>
<dbReference type="PANTHER" id="PTHR43304:SF1">
    <property type="entry name" value="PAC DOMAIN-CONTAINING PROTEIN"/>
    <property type="match status" value="1"/>
</dbReference>
<evidence type="ECO:0000259" key="6">
    <source>
        <dbReference type="PROSITE" id="PS50109"/>
    </source>
</evidence>
<keyword evidence="3" id="KW-0597">Phosphoprotein</keyword>
<dbReference type="SUPFAM" id="SSF47384">
    <property type="entry name" value="Homodimeric domain of signal transducing histidine kinase"/>
    <property type="match status" value="1"/>
</dbReference>
<dbReference type="GO" id="GO:0006355">
    <property type="term" value="P:regulation of DNA-templated transcription"/>
    <property type="evidence" value="ECO:0007669"/>
    <property type="project" value="InterPro"/>
</dbReference>
<reference evidence="8 9" key="1">
    <citation type="submission" date="2018-05" db="EMBL/GenBank/DDBJ databases">
        <title>Abyssibacter profundi OUC007T gen. nov., sp. nov, a marine bacterium isolated from seawater of the Mariana Trench.</title>
        <authorList>
            <person name="Zhou S."/>
        </authorList>
    </citation>
    <scope>NUCLEOTIDE SEQUENCE [LARGE SCALE GENOMIC DNA]</scope>
    <source>
        <strain evidence="8 9">OUC007</strain>
    </source>
</reference>
<dbReference type="AlphaFoldDB" id="A0A383XR91"/>
<dbReference type="PROSITE" id="PS50112">
    <property type="entry name" value="PAS"/>
    <property type="match status" value="2"/>
</dbReference>
<gene>
    <name evidence="8" type="ORF">DEH80_14060</name>
</gene>
<dbReference type="PANTHER" id="PTHR43304">
    <property type="entry name" value="PHYTOCHROME-LIKE PROTEIN CPH1"/>
    <property type="match status" value="1"/>
</dbReference>
<dbReference type="GO" id="GO:0000155">
    <property type="term" value="F:phosphorelay sensor kinase activity"/>
    <property type="evidence" value="ECO:0007669"/>
    <property type="project" value="InterPro"/>
</dbReference>
<dbReference type="InterPro" id="IPR004358">
    <property type="entry name" value="Sig_transdc_His_kin-like_C"/>
</dbReference>
<keyword evidence="4" id="KW-0808">Transferase</keyword>
<dbReference type="NCBIfam" id="TIGR00229">
    <property type="entry name" value="sensory_box"/>
    <property type="match status" value="2"/>
</dbReference>
<evidence type="ECO:0000256" key="4">
    <source>
        <dbReference type="ARBA" id="ARBA00022679"/>
    </source>
</evidence>
<dbReference type="InterPro" id="IPR035965">
    <property type="entry name" value="PAS-like_dom_sf"/>
</dbReference>
<protein>
    <recommendedName>
        <fullName evidence="2">histidine kinase</fullName>
        <ecNumber evidence="2">2.7.13.3</ecNumber>
    </recommendedName>
</protein>
<dbReference type="Pfam" id="PF00989">
    <property type="entry name" value="PAS"/>
    <property type="match status" value="1"/>
</dbReference>
<dbReference type="Gene3D" id="3.30.565.10">
    <property type="entry name" value="Histidine kinase-like ATPase, C-terminal domain"/>
    <property type="match status" value="1"/>
</dbReference>
<dbReference type="InterPro" id="IPR013656">
    <property type="entry name" value="PAS_4"/>
</dbReference>
<dbReference type="InterPro" id="IPR036097">
    <property type="entry name" value="HisK_dim/P_sf"/>
</dbReference>
<dbReference type="SUPFAM" id="SSF55785">
    <property type="entry name" value="PYP-like sensor domain (PAS domain)"/>
    <property type="match status" value="2"/>
</dbReference>
<dbReference type="FunFam" id="3.30.565.10:FF:000006">
    <property type="entry name" value="Sensor histidine kinase WalK"/>
    <property type="match status" value="1"/>
</dbReference>
<evidence type="ECO:0000256" key="1">
    <source>
        <dbReference type="ARBA" id="ARBA00000085"/>
    </source>
</evidence>
<evidence type="ECO:0000256" key="5">
    <source>
        <dbReference type="ARBA" id="ARBA00022777"/>
    </source>
</evidence>
<dbReference type="PRINTS" id="PR00344">
    <property type="entry name" value="BCTRLSENSOR"/>
</dbReference>
<comment type="caution">
    <text evidence="8">The sequence shown here is derived from an EMBL/GenBank/DDBJ whole genome shotgun (WGS) entry which is preliminary data.</text>
</comment>
<feature type="domain" description="Histidine kinase" evidence="6">
    <location>
        <begin position="271"/>
        <end position="485"/>
    </location>
</feature>
<dbReference type="EMBL" id="QEQK01000013">
    <property type="protein sequence ID" value="PWN55145.1"/>
    <property type="molecule type" value="Genomic_DNA"/>
</dbReference>
<dbReference type="Gene3D" id="3.30.450.20">
    <property type="entry name" value="PAS domain"/>
    <property type="match status" value="2"/>
</dbReference>
<dbReference type="SMART" id="SM00387">
    <property type="entry name" value="HATPase_c"/>
    <property type="match status" value="1"/>
</dbReference>
<feature type="domain" description="PAS" evidence="7">
    <location>
        <begin position="7"/>
        <end position="77"/>
    </location>
</feature>
<dbReference type="InterPro" id="IPR052162">
    <property type="entry name" value="Sensor_kinase/Photoreceptor"/>
</dbReference>
<keyword evidence="9" id="KW-1185">Reference proteome</keyword>
<name>A0A383XR91_9GAMM</name>
<dbReference type="EC" id="2.7.13.3" evidence="2"/>
<dbReference type="InterPro" id="IPR005467">
    <property type="entry name" value="His_kinase_dom"/>
</dbReference>
<feature type="domain" description="PAS" evidence="7">
    <location>
        <begin position="130"/>
        <end position="200"/>
    </location>
</feature>
<organism evidence="8 9">
    <name type="scientific">Abyssibacter profundi</name>
    <dbReference type="NCBI Taxonomy" id="2182787"/>
    <lineage>
        <taxon>Bacteria</taxon>
        <taxon>Pseudomonadati</taxon>
        <taxon>Pseudomonadota</taxon>
        <taxon>Gammaproteobacteria</taxon>
        <taxon>Chromatiales</taxon>
        <taxon>Oceanococcaceae</taxon>
        <taxon>Abyssibacter</taxon>
    </lineage>
</organism>
<dbReference type="Gene3D" id="1.10.287.130">
    <property type="match status" value="1"/>
</dbReference>
<dbReference type="OrthoDB" id="6017161at2"/>
<comment type="catalytic activity">
    <reaction evidence="1">
        <text>ATP + protein L-histidine = ADP + protein N-phospho-L-histidine.</text>
        <dbReference type="EC" id="2.7.13.3"/>
    </reaction>
</comment>
<evidence type="ECO:0000256" key="3">
    <source>
        <dbReference type="ARBA" id="ARBA00022553"/>
    </source>
</evidence>
<dbReference type="SUPFAM" id="SSF55874">
    <property type="entry name" value="ATPase domain of HSP90 chaperone/DNA topoisomerase II/histidine kinase"/>
    <property type="match status" value="1"/>
</dbReference>
<evidence type="ECO:0000259" key="7">
    <source>
        <dbReference type="PROSITE" id="PS50112"/>
    </source>
</evidence>
<evidence type="ECO:0000256" key="2">
    <source>
        <dbReference type="ARBA" id="ARBA00012438"/>
    </source>
</evidence>
<dbReference type="GO" id="GO:0005886">
    <property type="term" value="C:plasma membrane"/>
    <property type="evidence" value="ECO:0007669"/>
    <property type="project" value="UniProtKB-ARBA"/>
</dbReference>
<dbReference type="Pfam" id="PF00512">
    <property type="entry name" value="HisKA"/>
    <property type="match status" value="1"/>
</dbReference>
<dbReference type="SMART" id="SM00388">
    <property type="entry name" value="HisKA"/>
    <property type="match status" value="1"/>
</dbReference>
<dbReference type="Pfam" id="PF08448">
    <property type="entry name" value="PAS_4"/>
    <property type="match status" value="1"/>
</dbReference>
<evidence type="ECO:0000313" key="8">
    <source>
        <dbReference type="EMBL" id="PWN55145.1"/>
    </source>
</evidence>
<dbReference type="SMART" id="SM00091">
    <property type="entry name" value="PAS"/>
    <property type="match status" value="2"/>
</dbReference>
<dbReference type="InterPro" id="IPR003594">
    <property type="entry name" value="HATPase_dom"/>
</dbReference>
<dbReference type="PROSITE" id="PS50109">
    <property type="entry name" value="HIS_KIN"/>
    <property type="match status" value="1"/>
</dbReference>
<dbReference type="InterPro" id="IPR036890">
    <property type="entry name" value="HATPase_C_sf"/>
</dbReference>
<evidence type="ECO:0000313" key="9">
    <source>
        <dbReference type="Proteomes" id="UP000251800"/>
    </source>
</evidence>
<sequence length="486" mass="54126">METPFPSRELLLAITDVAQDLNGAVTPDGTVVYVSAAISRIVGFDTGEAVGTSMFRFIAPDDHASVQSALTTVAAGSPVQFRCHLLDQRDQPRLVEVRARPAPIDGQQYLVFSAHDATDALHAEKARAESEVRFRRLMDAAPDAMVVIQDARVVFANETAAQMFGPVPRERLLGRSMSELMHPDDLDETMERQRRIEAGESLEPLVRRLVQADGSVVWAEARGVSVSFKGRPAVLSIIRRVSGETPEASEFELAMSRLRAANTELTQFADTLTRDLHEPLRMIGGFLQLLRRRHQSDLDAESMDYIDTAVSGVRRIESLITDLKEFSRIHTHGRPLRPVSLETVVIAAQRRMAQDIEAAGFRCHHAVLPLVVGDESQLVKAFCHLFSNAIKYGPTDDAPMVEVRAERKDTMWEIEVRDNGIGIDPHHQDRVFEVFRRLQPQDKTEGTGIGLATVKRIIERHRGQVWLRSNPGVGTSFFLTLPVPPE</sequence>
<dbReference type="Pfam" id="PF02518">
    <property type="entry name" value="HATPase_c"/>
    <property type="match status" value="1"/>
</dbReference>
<dbReference type="InterPro" id="IPR003661">
    <property type="entry name" value="HisK_dim/P_dom"/>
</dbReference>
<dbReference type="InterPro" id="IPR000014">
    <property type="entry name" value="PAS"/>
</dbReference>
<dbReference type="RefSeq" id="WP_109721144.1">
    <property type="nucleotide sequence ID" value="NZ_QEQK01000013.1"/>
</dbReference>
<accession>A0A383XR91</accession>